<protein>
    <submittedName>
        <fullName evidence="2">Uncharacterized protein</fullName>
    </submittedName>
</protein>
<feature type="transmembrane region" description="Helical" evidence="1">
    <location>
        <begin position="63"/>
        <end position="81"/>
    </location>
</feature>
<keyword evidence="3" id="KW-1185">Reference proteome</keyword>
<comment type="caution">
    <text evidence="2">The sequence shown here is derived from an EMBL/GenBank/DDBJ whole genome shotgun (WGS) entry which is preliminary data.</text>
</comment>
<evidence type="ECO:0000313" key="2">
    <source>
        <dbReference type="EMBL" id="MST71523.1"/>
    </source>
</evidence>
<dbReference type="AlphaFoldDB" id="A0A6N7XAM3"/>
<gene>
    <name evidence="2" type="ORF">FYJ68_00065</name>
</gene>
<proteinExistence type="predicted"/>
<dbReference type="RefSeq" id="WP_154433298.1">
    <property type="nucleotide sequence ID" value="NZ_VUNC01000001.1"/>
</dbReference>
<keyword evidence="1" id="KW-0472">Membrane</keyword>
<feature type="transmembrane region" description="Helical" evidence="1">
    <location>
        <begin position="31"/>
        <end position="56"/>
    </location>
</feature>
<reference evidence="2 3" key="1">
    <citation type="submission" date="2019-08" db="EMBL/GenBank/DDBJ databases">
        <title>In-depth cultivation of the pig gut microbiome towards novel bacterial diversity and tailored functional studies.</title>
        <authorList>
            <person name="Wylensek D."/>
            <person name="Hitch T.C.A."/>
            <person name="Clavel T."/>
        </authorList>
    </citation>
    <scope>NUCLEOTIDE SEQUENCE [LARGE SCALE GENOMIC DNA]</scope>
    <source>
        <strain evidence="2 3">CA-Schmier-601-WT-1</strain>
    </source>
</reference>
<keyword evidence="1" id="KW-1133">Transmembrane helix</keyword>
<organism evidence="2 3">
    <name type="scientific">Olsenella porci</name>
    <dbReference type="NCBI Taxonomy" id="2652279"/>
    <lineage>
        <taxon>Bacteria</taxon>
        <taxon>Bacillati</taxon>
        <taxon>Actinomycetota</taxon>
        <taxon>Coriobacteriia</taxon>
        <taxon>Coriobacteriales</taxon>
        <taxon>Atopobiaceae</taxon>
        <taxon>Olsenella</taxon>
    </lineage>
</organism>
<sequence length="102" mass="10536">MTVLAGVACGLVGCIPPAVLFERALKKGKNAGVSVGVGLASILISFVALSAMIFAVYMRESGATLRFGCALVVTFLAFWGVESLRAWRAANNGSQAGGKDEQ</sequence>
<accession>A0A6N7XAM3</accession>
<keyword evidence="1" id="KW-0812">Transmembrane</keyword>
<dbReference type="Proteomes" id="UP000469325">
    <property type="component" value="Unassembled WGS sequence"/>
</dbReference>
<dbReference type="EMBL" id="VUNC01000001">
    <property type="protein sequence ID" value="MST71523.1"/>
    <property type="molecule type" value="Genomic_DNA"/>
</dbReference>
<evidence type="ECO:0000313" key="3">
    <source>
        <dbReference type="Proteomes" id="UP000469325"/>
    </source>
</evidence>
<evidence type="ECO:0000256" key="1">
    <source>
        <dbReference type="SAM" id="Phobius"/>
    </source>
</evidence>
<name>A0A6N7XAM3_9ACTN</name>